<evidence type="ECO:0000256" key="5">
    <source>
        <dbReference type="ARBA" id="ARBA00022777"/>
    </source>
</evidence>
<feature type="region of interest" description="Disordered" evidence="8">
    <location>
        <begin position="229"/>
        <end position="257"/>
    </location>
</feature>
<proteinExistence type="predicted"/>
<feature type="domain" description="Protein kinase" evidence="9">
    <location>
        <begin position="548"/>
        <end position="819"/>
    </location>
</feature>
<dbReference type="InterPro" id="IPR011993">
    <property type="entry name" value="PH-like_dom_sf"/>
</dbReference>
<evidence type="ECO:0000256" key="3">
    <source>
        <dbReference type="ARBA" id="ARBA00022679"/>
    </source>
</evidence>
<keyword evidence="12" id="KW-1185">Reference proteome</keyword>
<feature type="binding site" evidence="7">
    <location>
        <position position="577"/>
    </location>
    <ligand>
        <name>ATP</name>
        <dbReference type="ChEBI" id="CHEBI:30616"/>
    </ligand>
</feature>
<dbReference type="PROSITE" id="PS51285">
    <property type="entry name" value="AGC_KINASE_CTER"/>
    <property type="match status" value="1"/>
</dbReference>
<keyword evidence="5 11" id="KW-0418">Kinase</keyword>
<dbReference type="InterPro" id="IPR017441">
    <property type="entry name" value="Protein_kinase_ATP_BS"/>
</dbReference>
<dbReference type="SUPFAM" id="SSF56112">
    <property type="entry name" value="Protein kinase-like (PK-like)"/>
    <property type="match status" value="1"/>
</dbReference>
<dbReference type="PROSITE" id="PS00108">
    <property type="entry name" value="PROTEIN_KINASE_ST"/>
    <property type="match status" value="1"/>
</dbReference>
<dbReference type="CDD" id="cd05123">
    <property type="entry name" value="STKc_AGC"/>
    <property type="match status" value="1"/>
</dbReference>
<dbReference type="RefSeq" id="XP_024576670.1">
    <property type="nucleotide sequence ID" value="XM_024725944.1"/>
</dbReference>
<dbReference type="PANTHER" id="PTHR24351">
    <property type="entry name" value="RIBOSOMAL PROTEIN S6 KINASE"/>
    <property type="match status" value="1"/>
</dbReference>
<dbReference type="Pfam" id="PF00069">
    <property type="entry name" value="Pkinase"/>
    <property type="match status" value="1"/>
</dbReference>
<feature type="compositionally biased region" description="Polar residues" evidence="8">
    <location>
        <begin position="495"/>
        <end position="506"/>
    </location>
</feature>
<evidence type="ECO:0000256" key="4">
    <source>
        <dbReference type="ARBA" id="ARBA00022741"/>
    </source>
</evidence>
<dbReference type="SUPFAM" id="SSF50729">
    <property type="entry name" value="PH domain-like"/>
    <property type="match status" value="1"/>
</dbReference>
<evidence type="ECO:0000259" key="10">
    <source>
        <dbReference type="PROSITE" id="PS51285"/>
    </source>
</evidence>
<dbReference type="InterPro" id="IPR000719">
    <property type="entry name" value="Prot_kinase_dom"/>
</dbReference>
<dbReference type="InterPro" id="IPR045270">
    <property type="entry name" value="STKc_AGC"/>
</dbReference>
<name>A0A0P1AHY2_PLAHL</name>
<keyword evidence="2" id="KW-0597">Phosphoprotein</keyword>
<evidence type="ECO:0000313" key="12">
    <source>
        <dbReference type="Proteomes" id="UP000054928"/>
    </source>
</evidence>
<evidence type="ECO:0000256" key="1">
    <source>
        <dbReference type="ARBA" id="ARBA00022527"/>
    </source>
</evidence>
<feature type="region of interest" description="Disordered" evidence="8">
    <location>
        <begin position="179"/>
        <end position="204"/>
    </location>
</feature>
<sequence length="889" mass="99449">MVKHVNVAAPFNPVPQLNDRTIFDKTTLFHGINLRTQPVLTKRGRKTNKIVSRIFVILDGYLFYFQHSAATAPCGVLALQNAEYFVHSYASSAKPGNFCVELQSPLRVWGTLILHFHGYTAMAFQNIKQMINGAGAKFRQNQFTENGIELDSTRRNNKVQKASRLMTLSSLSNLIPQWARRNRSPRSSNHEDSMLVSESEPELEATNVQVDSNMVVCRGMNVLRSSLHKGNSQNTNAMNEPVETSNNVAHSTRYQDSPRTRLSYAQKAFPRRFLNSYEQEEIVTERNINPEHCHELCVNGYVETAGRSLSLLIKPGEEHRDLCSTQQTDTARRFSVVVQSTQQPLGSRIRFVSASEPLSEPFDIVTMTMAHEGYLSIQDHQQQRRSICVHDSQSIDVKSSVVSTRCSSTSRRRLSSEAATAQTSDDQTCRLAPVRDIVKTEASQCELIDPVGLHPATVNSSIVSNPASSPSKSHSRLLSPTSLPQKAKAIAHRTASPTTPLSSPVSKNVHPLSPGKQILVPVPMTDIRLVQAVSIAESYSGGYMLRQYEPLKVIGRGGFGHVMVARHLPSGALVAIKTLNKRVIAAQNQIQLSRAEKTVLTRCRDHPFIVKMHACFQTIEHLHLVLDYCPGGELFFHLSQRGQFTEPVAAFYVAEVLLALEHLHDHDIIYRDLKPENILLDQQGHVRLADFGLSKPDVDDWTLAMTFCGSKDYIAPEVLALNERSSTSSVRGYGKTVDFWALGCMLYELLTGQPPFYTATNRTQLYALIMEGTVSFPPTMSKEARDLIQNLLQIDPTERLGARRAAGGGVAGIKQHAFFSKHHIDWTKLLNRTLHAPPLRPRAGAFVNFDAEFTSMTLRGIDHMVKFPEKIPMEYQLFDNYNWESPKTE</sequence>
<organism evidence="11 12">
    <name type="scientific">Plasmopara halstedii</name>
    <name type="common">Downy mildew of sunflower</name>
    <dbReference type="NCBI Taxonomy" id="4781"/>
    <lineage>
        <taxon>Eukaryota</taxon>
        <taxon>Sar</taxon>
        <taxon>Stramenopiles</taxon>
        <taxon>Oomycota</taxon>
        <taxon>Peronosporomycetes</taxon>
        <taxon>Peronosporales</taxon>
        <taxon>Peronosporaceae</taxon>
        <taxon>Plasmopara</taxon>
    </lineage>
</organism>
<dbReference type="Gene3D" id="1.10.510.10">
    <property type="entry name" value="Transferase(Phosphotransferase) domain 1"/>
    <property type="match status" value="1"/>
</dbReference>
<dbReference type="Gene3D" id="2.30.29.30">
    <property type="entry name" value="Pleckstrin-homology domain (PH domain)/Phosphotyrosine-binding domain (PTB)"/>
    <property type="match status" value="1"/>
</dbReference>
<evidence type="ECO:0000313" key="11">
    <source>
        <dbReference type="EMBL" id="CEG40301.1"/>
    </source>
</evidence>
<evidence type="ECO:0000256" key="2">
    <source>
        <dbReference type="ARBA" id="ARBA00022553"/>
    </source>
</evidence>
<dbReference type="STRING" id="4781.A0A0P1AHY2"/>
<feature type="region of interest" description="Disordered" evidence="8">
    <location>
        <begin position="462"/>
        <end position="510"/>
    </location>
</feature>
<keyword evidence="4 7" id="KW-0547">Nucleotide-binding</keyword>
<evidence type="ECO:0000256" key="8">
    <source>
        <dbReference type="SAM" id="MobiDB-lite"/>
    </source>
</evidence>
<feature type="domain" description="AGC-kinase C-terminal" evidence="10">
    <location>
        <begin position="822"/>
        <end position="889"/>
    </location>
</feature>
<dbReference type="SMART" id="SM00220">
    <property type="entry name" value="S_TKc"/>
    <property type="match status" value="1"/>
</dbReference>
<dbReference type="InterPro" id="IPR011009">
    <property type="entry name" value="Kinase-like_dom_sf"/>
</dbReference>
<keyword evidence="3" id="KW-0808">Transferase</keyword>
<dbReference type="AlphaFoldDB" id="A0A0P1AHY2"/>
<keyword evidence="6 7" id="KW-0067">ATP-binding</keyword>
<accession>A0A0P1AHY2</accession>
<evidence type="ECO:0000256" key="6">
    <source>
        <dbReference type="ARBA" id="ARBA00022840"/>
    </source>
</evidence>
<dbReference type="EMBL" id="CCYD01000472">
    <property type="protein sequence ID" value="CEG40301.1"/>
    <property type="molecule type" value="Genomic_DNA"/>
</dbReference>
<dbReference type="FunFam" id="3.30.200.20:FF:000042">
    <property type="entry name" value="Aurora kinase A"/>
    <property type="match status" value="1"/>
</dbReference>
<evidence type="ECO:0000259" key="9">
    <source>
        <dbReference type="PROSITE" id="PS50011"/>
    </source>
</evidence>
<dbReference type="Proteomes" id="UP000054928">
    <property type="component" value="Unassembled WGS sequence"/>
</dbReference>
<dbReference type="InterPro" id="IPR000961">
    <property type="entry name" value="AGC-kinase_C"/>
</dbReference>
<keyword evidence="1" id="KW-0723">Serine/threonine-protein kinase</keyword>
<dbReference type="GeneID" id="36405564"/>
<feature type="compositionally biased region" description="Low complexity" evidence="8">
    <location>
        <begin position="462"/>
        <end position="480"/>
    </location>
</feature>
<dbReference type="OrthoDB" id="63267at2759"/>
<reference evidence="12" key="1">
    <citation type="submission" date="2014-09" db="EMBL/GenBank/DDBJ databases">
        <authorList>
            <person name="Sharma Rahul"/>
            <person name="Thines Marco"/>
        </authorList>
    </citation>
    <scope>NUCLEOTIDE SEQUENCE [LARGE SCALE GENOMIC DNA]</scope>
</reference>
<protein>
    <submittedName>
        <fullName evidence="11">Agc protein kinase</fullName>
    </submittedName>
</protein>
<dbReference type="GO" id="GO:0004674">
    <property type="term" value="F:protein serine/threonine kinase activity"/>
    <property type="evidence" value="ECO:0007669"/>
    <property type="project" value="UniProtKB-KW"/>
</dbReference>
<dbReference type="GO" id="GO:0005524">
    <property type="term" value="F:ATP binding"/>
    <property type="evidence" value="ECO:0007669"/>
    <property type="project" value="UniProtKB-UniRule"/>
</dbReference>
<dbReference type="FunFam" id="1.10.510.10:FF:000465">
    <property type="entry name" value="Non-specific serine/threonine protein kinase"/>
    <property type="match status" value="1"/>
</dbReference>
<dbReference type="Gene3D" id="3.30.200.20">
    <property type="entry name" value="Phosphorylase Kinase, domain 1"/>
    <property type="match status" value="1"/>
</dbReference>
<dbReference type="PROSITE" id="PS50011">
    <property type="entry name" value="PROTEIN_KINASE_DOM"/>
    <property type="match status" value="1"/>
</dbReference>
<dbReference type="PROSITE" id="PS00107">
    <property type="entry name" value="PROTEIN_KINASE_ATP"/>
    <property type="match status" value="1"/>
</dbReference>
<evidence type="ECO:0000256" key="7">
    <source>
        <dbReference type="PROSITE-ProRule" id="PRU10141"/>
    </source>
</evidence>
<dbReference type="InterPro" id="IPR008271">
    <property type="entry name" value="Ser/Thr_kinase_AS"/>
</dbReference>